<dbReference type="AlphaFoldDB" id="A0AAW0LMA3"/>
<comment type="similarity">
    <text evidence="1">Belongs to the multi antimicrobial extrusion (MATE) (TC 2.A.66.1) family.</text>
</comment>
<gene>
    <name evidence="3" type="primary">DTX20_1</name>
    <name evidence="3" type="ORF">CFP56_039810</name>
</gene>
<feature type="transmembrane region" description="Helical" evidence="2">
    <location>
        <begin position="127"/>
        <end position="148"/>
    </location>
</feature>
<dbReference type="GO" id="GO:0016020">
    <property type="term" value="C:membrane"/>
    <property type="evidence" value="ECO:0007669"/>
    <property type="project" value="InterPro"/>
</dbReference>
<sequence>MEEDMNQKLLREVDAAGEISVVDQVPLKDKVWSEMKKMWVVAVPAIFTRASTFGINVITQAFVGHIGSTELAAYSFIYTVFLSFAIGVAIGAGLQSIVAYVNLTAYYLVGIPVGAVLGFVFDMEVKGVWIGMLFGTFVQTVVLIIMTYKTNWDEQVIIARNRVNRWTVKDGNEPDHTT</sequence>
<dbReference type="Proteomes" id="UP000237347">
    <property type="component" value="Unassembled WGS sequence"/>
</dbReference>
<keyword evidence="2" id="KW-0472">Membrane</keyword>
<dbReference type="GO" id="GO:0015297">
    <property type="term" value="F:antiporter activity"/>
    <property type="evidence" value="ECO:0007669"/>
    <property type="project" value="InterPro"/>
</dbReference>
<keyword evidence="4" id="KW-1185">Reference proteome</keyword>
<accession>A0AAW0LMA3</accession>
<proteinExistence type="inferred from homology"/>
<dbReference type="InterPro" id="IPR002528">
    <property type="entry name" value="MATE_fam"/>
</dbReference>
<keyword evidence="2" id="KW-0812">Transmembrane</keyword>
<feature type="transmembrane region" description="Helical" evidence="2">
    <location>
        <begin position="71"/>
        <end position="90"/>
    </location>
</feature>
<name>A0AAW0LMA3_QUESU</name>
<dbReference type="Pfam" id="PF01554">
    <property type="entry name" value="MatE"/>
    <property type="match status" value="1"/>
</dbReference>
<evidence type="ECO:0000313" key="4">
    <source>
        <dbReference type="Proteomes" id="UP000237347"/>
    </source>
</evidence>
<dbReference type="EMBL" id="PKMF04000078">
    <property type="protein sequence ID" value="KAK7852241.1"/>
    <property type="molecule type" value="Genomic_DNA"/>
</dbReference>
<evidence type="ECO:0000256" key="2">
    <source>
        <dbReference type="SAM" id="Phobius"/>
    </source>
</evidence>
<keyword evidence="2" id="KW-1133">Transmembrane helix</keyword>
<dbReference type="PANTHER" id="PTHR11206">
    <property type="entry name" value="MULTIDRUG RESISTANCE PROTEIN"/>
    <property type="match status" value="1"/>
</dbReference>
<feature type="transmembrane region" description="Helical" evidence="2">
    <location>
        <begin position="38"/>
        <end position="59"/>
    </location>
</feature>
<evidence type="ECO:0000313" key="3">
    <source>
        <dbReference type="EMBL" id="KAK7852241.1"/>
    </source>
</evidence>
<protein>
    <submittedName>
        <fullName evidence="3">Protein detoxification 20</fullName>
    </submittedName>
</protein>
<evidence type="ECO:0000256" key="1">
    <source>
        <dbReference type="ARBA" id="ARBA00010199"/>
    </source>
</evidence>
<dbReference type="GO" id="GO:0042910">
    <property type="term" value="F:xenobiotic transmembrane transporter activity"/>
    <property type="evidence" value="ECO:0007669"/>
    <property type="project" value="InterPro"/>
</dbReference>
<reference evidence="3 4" key="1">
    <citation type="journal article" date="2018" name="Sci. Data">
        <title>The draft genome sequence of cork oak.</title>
        <authorList>
            <person name="Ramos A.M."/>
            <person name="Usie A."/>
            <person name="Barbosa P."/>
            <person name="Barros P.M."/>
            <person name="Capote T."/>
            <person name="Chaves I."/>
            <person name="Simoes F."/>
            <person name="Abreu I."/>
            <person name="Carrasquinho I."/>
            <person name="Faro C."/>
            <person name="Guimaraes J.B."/>
            <person name="Mendonca D."/>
            <person name="Nobrega F."/>
            <person name="Rodrigues L."/>
            <person name="Saibo N.J.M."/>
            <person name="Varela M.C."/>
            <person name="Egas C."/>
            <person name="Matos J."/>
            <person name="Miguel C.M."/>
            <person name="Oliveira M.M."/>
            <person name="Ricardo C.P."/>
            <person name="Goncalves S."/>
        </authorList>
    </citation>
    <scope>NUCLEOTIDE SEQUENCE [LARGE SCALE GENOMIC DNA]</scope>
    <source>
        <strain evidence="4">cv. HL8</strain>
    </source>
</reference>
<feature type="transmembrane region" description="Helical" evidence="2">
    <location>
        <begin position="97"/>
        <end position="121"/>
    </location>
</feature>
<comment type="caution">
    <text evidence="3">The sequence shown here is derived from an EMBL/GenBank/DDBJ whole genome shotgun (WGS) entry which is preliminary data.</text>
</comment>
<organism evidence="3 4">
    <name type="scientific">Quercus suber</name>
    <name type="common">Cork oak</name>
    <dbReference type="NCBI Taxonomy" id="58331"/>
    <lineage>
        <taxon>Eukaryota</taxon>
        <taxon>Viridiplantae</taxon>
        <taxon>Streptophyta</taxon>
        <taxon>Embryophyta</taxon>
        <taxon>Tracheophyta</taxon>
        <taxon>Spermatophyta</taxon>
        <taxon>Magnoliopsida</taxon>
        <taxon>eudicotyledons</taxon>
        <taxon>Gunneridae</taxon>
        <taxon>Pentapetalae</taxon>
        <taxon>rosids</taxon>
        <taxon>fabids</taxon>
        <taxon>Fagales</taxon>
        <taxon>Fagaceae</taxon>
        <taxon>Quercus</taxon>
    </lineage>
</organism>